<comment type="subcellular location">
    <subcellularLocation>
        <location evidence="1">Membrane</location>
        <topology evidence="1">Multi-pass membrane protein</topology>
    </subcellularLocation>
</comment>
<name>A0A0N4VKY6_ENTVE</name>
<evidence type="ECO:0000256" key="4">
    <source>
        <dbReference type="ARBA" id="ARBA00023136"/>
    </source>
</evidence>
<feature type="transmembrane region" description="Helical" evidence="5">
    <location>
        <begin position="28"/>
        <end position="49"/>
    </location>
</feature>
<organism evidence="8">
    <name type="scientific">Enterobius vermicularis</name>
    <name type="common">Human pinworm</name>
    <dbReference type="NCBI Taxonomy" id="51028"/>
    <lineage>
        <taxon>Eukaryota</taxon>
        <taxon>Metazoa</taxon>
        <taxon>Ecdysozoa</taxon>
        <taxon>Nematoda</taxon>
        <taxon>Chromadorea</taxon>
        <taxon>Rhabditida</taxon>
        <taxon>Spirurina</taxon>
        <taxon>Oxyuridomorpha</taxon>
        <taxon>Oxyuroidea</taxon>
        <taxon>Oxyuridae</taxon>
        <taxon>Enterobius</taxon>
    </lineage>
</organism>
<dbReference type="STRING" id="51028.A0A0N4VKY6"/>
<dbReference type="Proteomes" id="UP000274131">
    <property type="component" value="Unassembled WGS sequence"/>
</dbReference>
<dbReference type="AlphaFoldDB" id="A0A0N4VKY6"/>
<dbReference type="GO" id="GO:0016020">
    <property type="term" value="C:membrane"/>
    <property type="evidence" value="ECO:0007669"/>
    <property type="project" value="UniProtKB-SubCell"/>
</dbReference>
<keyword evidence="7" id="KW-1185">Reference proteome</keyword>
<evidence type="ECO:0000313" key="7">
    <source>
        <dbReference type="Proteomes" id="UP000274131"/>
    </source>
</evidence>
<keyword evidence="2 5" id="KW-0812">Transmembrane</keyword>
<evidence type="ECO:0000256" key="2">
    <source>
        <dbReference type="ARBA" id="ARBA00022692"/>
    </source>
</evidence>
<keyword evidence="3 5" id="KW-1133">Transmembrane helix</keyword>
<reference evidence="6 7" key="2">
    <citation type="submission" date="2018-10" db="EMBL/GenBank/DDBJ databases">
        <authorList>
            <consortium name="Pathogen Informatics"/>
        </authorList>
    </citation>
    <scope>NUCLEOTIDE SEQUENCE [LARGE SCALE GENOMIC DNA]</scope>
</reference>
<accession>A0A0N4VKY6</accession>
<reference evidence="8" key="1">
    <citation type="submission" date="2017-02" db="UniProtKB">
        <authorList>
            <consortium name="WormBaseParasite"/>
        </authorList>
    </citation>
    <scope>IDENTIFICATION</scope>
</reference>
<proteinExistence type="predicted"/>
<dbReference type="WBParaSite" id="EVEC_0001153301-mRNA-1">
    <property type="protein sequence ID" value="EVEC_0001153301-mRNA-1"/>
    <property type="gene ID" value="EVEC_0001153301"/>
</dbReference>
<sequence length="127" mass="14364">MFGFGLAIAIVGIIGSVGTLLRRRFITGFYVSLLISIILVDFAAAIFLLSNKQGIKETVLEYLELASKKFDMPDFVIIRQQFNCCGIDGEQNLECFPDSVLIYEFKAQNYSLNYKPYRFGNKPEVSK</sequence>
<dbReference type="EMBL" id="UXUI01011249">
    <property type="protein sequence ID" value="VDD96083.1"/>
    <property type="molecule type" value="Genomic_DNA"/>
</dbReference>
<evidence type="ECO:0000256" key="5">
    <source>
        <dbReference type="SAM" id="Phobius"/>
    </source>
</evidence>
<evidence type="ECO:0000313" key="6">
    <source>
        <dbReference type="EMBL" id="VDD96083.1"/>
    </source>
</evidence>
<keyword evidence="4 5" id="KW-0472">Membrane</keyword>
<dbReference type="Pfam" id="PF00335">
    <property type="entry name" value="Tetraspanin"/>
    <property type="match status" value="1"/>
</dbReference>
<evidence type="ECO:0000256" key="3">
    <source>
        <dbReference type="ARBA" id="ARBA00022989"/>
    </source>
</evidence>
<gene>
    <name evidence="6" type="ORF">EVEC_LOCUS10834</name>
</gene>
<evidence type="ECO:0000313" key="8">
    <source>
        <dbReference type="WBParaSite" id="EVEC_0001153301-mRNA-1"/>
    </source>
</evidence>
<dbReference type="InterPro" id="IPR018499">
    <property type="entry name" value="Tetraspanin/Peripherin"/>
</dbReference>
<evidence type="ECO:0000256" key="1">
    <source>
        <dbReference type="ARBA" id="ARBA00004141"/>
    </source>
</evidence>
<protein>
    <submittedName>
        <fullName evidence="8">Tetraspanin</fullName>
    </submittedName>
</protein>